<evidence type="ECO:0000313" key="3">
    <source>
        <dbReference type="Proteomes" id="UP000050546"/>
    </source>
</evidence>
<dbReference type="AlphaFoldDB" id="A0A1V9HDC7"/>
<gene>
    <name evidence="2" type="ORF">IM53_006440</name>
</gene>
<evidence type="ECO:0000313" key="2">
    <source>
        <dbReference type="EMBL" id="OQP80856.1"/>
    </source>
</evidence>
<comment type="caution">
    <text evidence="2">The sequence shown here is derived from an EMBL/GenBank/DDBJ whole genome shotgun (WGS) entry which is preliminary data.</text>
</comment>
<accession>A0A1V9HDC7</accession>
<sequence length="129" mass="13231">MAIMNRIVRQLGRLLRLPALAGLLIAVIANPVLAAVGDVHEAARGTADHLHNADQHTLADESSRDGSPQGGDLLDALMHAAHCCGHLTAVTPAFVGAPKTAATALVPQTAATLAIAYPATSEIRPPIAL</sequence>
<reference evidence="2 3" key="1">
    <citation type="journal article" date="2016" name="Plant Pathol.">
        <title>Genetic characterization of strains named as Xanthomonas axonopodis pv. dieffenbachiae leads to a taxonomic revision of the X. axonopodis species complex.</title>
        <authorList>
            <person name="Constantin E.C."/>
            <person name="Cleenwerck I."/>
            <person name="Maes M."/>
            <person name="Baeyen S."/>
            <person name="Van Malderghem C."/>
            <person name="De Vos P."/>
            <person name="Cottyn B."/>
        </authorList>
    </citation>
    <scope>NUCLEOTIDE SEQUENCE [LARGE SCALE GENOMIC DNA]</scope>
    <source>
        <strain evidence="2 3">LMG 25940</strain>
    </source>
</reference>
<dbReference type="RefSeq" id="WP_057678838.1">
    <property type="nucleotide sequence ID" value="NZ_CP041382.1"/>
</dbReference>
<feature type="signal peptide" evidence="1">
    <location>
        <begin position="1"/>
        <end position="34"/>
    </location>
</feature>
<dbReference type="Proteomes" id="UP000050546">
    <property type="component" value="Unassembled WGS sequence"/>
</dbReference>
<name>A0A1V9HDC7_9XANT</name>
<protein>
    <recommendedName>
        <fullName evidence="4">DUF2946 domain-containing protein</fullName>
    </recommendedName>
</protein>
<organism evidence="2 3">
    <name type="scientific">Xanthomonas phaseoli pv. dieffenbachiae</name>
    <dbReference type="NCBI Taxonomy" id="92828"/>
    <lineage>
        <taxon>Bacteria</taxon>
        <taxon>Pseudomonadati</taxon>
        <taxon>Pseudomonadota</taxon>
        <taxon>Gammaproteobacteria</taxon>
        <taxon>Lysobacterales</taxon>
        <taxon>Lysobacteraceae</taxon>
        <taxon>Xanthomonas</taxon>
    </lineage>
</organism>
<proteinExistence type="predicted"/>
<dbReference type="EMBL" id="JPYI02000032">
    <property type="protein sequence ID" value="OQP80856.1"/>
    <property type="molecule type" value="Genomic_DNA"/>
</dbReference>
<evidence type="ECO:0000256" key="1">
    <source>
        <dbReference type="SAM" id="SignalP"/>
    </source>
</evidence>
<keyword evidence="1" id="KW-0732">Signal</keyword>
<reference evidence="2 3" key="2">
    <citation type="journal article" date="2017" name="Plant Pathol.">
        <title>Pathogenicity and virulence gene content of Xanthomonas strains infecting Araceae, formerly known as Xanthomonas axonopodis pv. dieffenbachiae.</title>
        <authorList>
            <person name="Constantin E.C."/>
            <person name="Haegeman A."/>
            <person name="Van Vaerenbergh J."/>
            <person name="Baeyen S."/>
            <person name="Van Malderghem C."/>
            <person name="Maes M."/>
            <person name="Cottyn B."/>
        </authorList>
    </citation>
    <scope>NUCLEOTIDE SEQUENCE [LARGE SCALE GENOMIC DNA]</scope>
    <source>
        <strain evidence="2 3">LMG 25940</strain>
    </source>
</reference>
<evidence type="ECO:0008006" key="4">
    <source>
        <dbReference type="Google" id="ProtNLM"/>
    </source>
</evidence>
<feature type="chain" id="PRO_5010704089" description="DUF2946 domain-containing protein" evidence="1">
    <location>
        <begin position="35"/>
        <end position="129"/>
    </location>
</feature>